<dbReference type="SMART" id="SM00036">
    <property type="entry name" value="CNH"/>
    <property type="match status" value="1"/>
</dbReference>
<dbReference type="InterPro" id="IPR001180">
    <property type="entry name" value="CNH_dom"/>
</dbReference>
<feature type="compositionally biased region" description="Polar residues" evidence="2">
    <location>
        <begin position="92"/>
        <end position="120"/>
    </location>
</feature>
<dbReference type="Pfam" id="PF23582">
    <property type="entry name" value="WHD_RGF3"/>
    <property type="match status" value="1"/>
</dbReference>
<dbReference type="Pfam" id="PF00621">
    <property type="entry name" value="RhoGEF"/>
    <property type="match status" value="1"/>
</dbReference>
<name>A0A1V2L0Y0_CYBFA</name>
<dbReference type="SUPFAM" id="SSF48065">
    <property type="entry name" value="DBL homology domain (DH-domain)"/>
    <property type="match status" value="1"/>
</dbReference>
<dbReference type="Proteomes" id="UP000189513">
    <property type="component" value="Unassembled WGS sequence"/>
</dbReference>
<evidence type="ECO:0000259" key="4">
    <source>
        <dbReference type="PROSITE" id="PS50010"/>
    </source>
</evidence>
<dbReference type="STRING" id="36022.A0A1V2L0Y0"/>
<feature type="region of interest" description="Disordered" evidence="2">
    <location>
        <begin position="258"/>
        <end position="311"/>
    </location>
</feature>
<dbReference type="InterPro" id="IPR001849">
    <property type="entry name" value="PH_domain"/>
</dbReference>
<dbReference type="InterPro" id="IPR057283">
    <property type="entry name" value="RGF3_WH"/>
</dbReference>
<feature type="compositionally biased region" description="Polar residues" evidence="2">
    <location>
        <begin position="166"/>
        <end position="190"/>
    </location>
</feature>
<feature type="domain" description="CNH" evidence="5">
    <location>
        <begin position="999"/>
        <end position="1306"/>
    </location>
</feature>
<feature type="compositionally biased region" description="Polar residues" evidence="2">
    <location>
        <begin position="44"/>
        <end position="54"/>
    </location>
</feature>
<dbReference type="PANTHER" id="PTHR46572">
    <property type="entry name" value="RHO1 GDP-GTP EXCHANGE PROTEIN 1-RELATED"/>
    <property type="match status" value="1"/>
</dbReference>
<dbReference type="PROSITE" id="PS50219">
    <property type="entry name" value="CNH"/>
    <property type="match status" value="1"/>
</dbReference>
<accession>A0A1V2L0Y0</accession>
<dbReference type="OMA" id="HEIITWE"/>
<gene>
    <name evidence="6" type="ORF">BON22_4798</name>
</gene>
<dbReference type="PROSITE" id="PS50010">
    <property type="entry name" value="DH_2"/>
    <property type="match status" value="1"/>
</dbReference>
<evidence type="ECO:0000256" key="1">
    <source>
        <dbReference type="ARBA" id="ARBA00022658"/>
    </source>
</evidence>
<comment type="caution">
    <text evidence="6">The sequence shown here is derived from an EMBL/GenBank/DDBJ whole genome shotgun (WGS) entry which is preliminary data.</text>
</comment>
<dbReference type="SMART" id="SM00233">
    <property type="entry name" value="PH"/>
    <property type="match status" value="1"/>
</dbReference>
<evidence type="ECO:0000256" key="2">
    <source>
        <dbReference type="SAM" id="MobiDB-lite"/>
    </source>
</evidence>
<feature type="compositionally biased region" description="Polar residues" evidence="2">
    <location>
        <begin position="295"/>
        <end position="306"/>
    </location>
</feature>
<dbReference type="EMBL" id="MPUK01000011">
    <property type="protein sequence ID" value="ONH65430.1"/>
    <property type="molecule type" value="Genomic_DNA"/>
</dbReference>
<dbReference type="InterPro" id="IPR052233">
    <property type="entry name" value="Rho-type_GEFs"/>
</dbReference>
<sequence length="1326" mass="150452">MSYQRPFHEGQQAQGQSTQTPYPTAGIQWDPVETLDELNRSRQRFLSSTSNAQRTPGPALPPRELYPTNQALPQYPPSNPGPELPSRPPQHILNQHMPQQSETYGRQTSPMGQSTSSVTPSRIRGPRELPSRFSNSSLNNSYMEQLQQSPSAYARRNSPERISPAAQHTYSSPITDHFGNSATSFVTPPSVQVGGPRPHPQSSPSYPSHNQSVGFSPRSPSRSPTRHPLSVNTRISNEQPNFMDSPISALPDIPVLTPGALSTPTSMREKRSSLTTASPTPINSRGSLYGPRLMPSSSTKDPTSPAVSPGKLGYYDNRNSWRSEYSLNVMDFEEDDEMDDYHSFKENDPFVDTAPDSTPVSMEPFIPNPYITRPPPQMSSEQSKAPLDLANIEIPEIRNAIGSLPKHTNKDLPELPQESGLSLPSLPFSSRSLSVVHFSQCESPALLSNIFQWSLKLVDEWSEGLLVSQTEYKKSLKLLFKHAIPKMNLYAIDSNIEAILATFDRQNAIYIDENDTVHFFENNRISGVFPQLTGCYSKLHADPDAKYQCYSSRCSLTIYQPPVPMVPSKQSGTDRLGEWTAHWNLTAQDLEDLDEEEVKKQSHIFELIRQQQNIIRLGEIQVAEYGKSFKSATPQLLPDVSKFYNDAFNTVKPLIELHRKHLLEPLIAKLNTQGKYISGIGEIFLNWAILATVPYLKYTESLAAVRELIKYEKSRQSRFAEWLYQIDQRPAVIGASLDHNRIFFSGFIGHTQLLSLALDSVRKKTKPSDIDYQLLEKAVVEVGKLNRKIDSMQETALQSRQLRVLSKQLYWKSSLLEIDLKLVDPARRLIMKGDVTKKDKWTTSTVYLILLDNYLLITEQQKDSHFKISEKPIPVEFLQVETKDFSASEVPASEGESFPFKIRYSGQSLSYTLYTETLPERDAWFAAFNQVKAKKVESASYEPFKINILSDQFAYEDGQQPQKLPVCAPGSNLDNALTDYEKTMEELFADLSLSRPVMMSSVLCGTTITFQQRTYHVLGLSFGLFISEEGVVRGWRRVLDMNKITQLEQLDGMLVILADKAVYHVNIVSLLLNYHDKNPDGHVVVERLSKRDVSCFRIGSYYNTTLLFILKTPFQTTTPRFKVYTPIFDSFGTFLYFQLYKRFQHSYDCYDISVFNSMFVLHTSKGFEILSFQVLYESQPIPKFLGNMKKPKTELDMIKKMMRSGGSKPLQMTKVPYKPQFYLVYDSFAIVIDTIGQLINDKFIVPFKFRCSKVAFQDHFLICIGVDIIEVFDLSYDDATGFQRFDPVQIITGKDIKLLDKHNAKITMAHPKMAGRQLVFSLERLP</sequence>
<feature type="compositionally biased region" description="Polar residues" evidence="2">
    <location>
        <begin position="11"/>
        <end position="22"/>
    </location>
</feature>
<evidence type="ECO:0000259" key="3">
    <source>
        <dbReference type="PROSITE" id="PS50003"/>
    </source>
</evidence>
<feature type="compositionally biased region" description="Low complexity" evidence="2">
    <location>
        <begin position="200"/>
        <end position="228"/>
    </location>
</feature>
<keyword evidence="7" id="KW-1185">Reference proteome</keyword>
<feature type="compositionally biased region" description="Polar residues" evidence="2">
    <location>
        <begin position="132"/>
        <end position="151"/>
    </location>
</feature>
<dbReference type="VEuPathDB" id="FungiDB:BON22_4798"/>
<dbReference type="PANTHER" id="PTHR46572:SF1">
    <property type="entry name" value="RHO1 GUANINE NUCLEOTIDE EXCHANGE FACTOR TUS1"/>
    <property type="match status" value="1"/>
</dbReference>
<dbReference type="InterPro" id="IPR000219">
    <property type="entry name" value="DH_dom"/>
</dbReference>
<feature type="region of interest" description="Disordered" evidence="2">
    <location>
        <begin position="1"/>
        <end position="241"/>
    </location>
</feature>
<feature type="domain" description="DH" evidence="4">
    <location>
        <begin position="599"/>
        <end position="792"/>
    </location>
</feature>
<dbReference type="InterPro" id="IPR035899">
    <property type="entry name" value="DBL_dom_sf"/>
</dbReference>
<dbReference type="Gene3D" id="2.30.29.30">
    <property type="entry name" value="Pleckstrin-homology domain (PH domain)/Phosphotyrosine-binding domain (PTB)"/>
    <property type="match status" value="1"/>
</dbReference>
<organism evidence="6 7">
    <name type="scientific">Cyberlindnera fabianii</name>
    <name type="common">Yeast</name>
    <name type="synonym">Hansenula fabianii</name>
    <dbReference type="NCBI Taxonomy" id="36022"/>
    <lineage>
        <taxon>Eukaryota</taxon>
        <taxon>Fungi</taxon>
        <taxon>Dikarya</taxon>
        <taxon>Ascomycota</taxon>
        <taxon>Saccharomycotina</taxon>
        <taxon>Saccharomycetes</taxon>
        <taxon>Phaffomycetales</taxon>
        <taxon>Phaffomycetaceae</taxon>
        <taxon>Cyberlindnera</taxon>
    </lineage>
</organism>
<feature type="domain" description="PH" evidence="3">
    <location>
        <begin position="828"/>
        <end position="933"/>
    </location>
</feature>
<dbReference type="GO" id="GO:0005085">
    <property type="term" value="F:guanyl-nucleotide exchange factor activity"/>
    <property type="evidence" value="ECO:0007669"/>
    <property type="project" value="UniProtKB-KW"/>
</dbReference>
<proteinExistence type="predicted"/>
<reference evidence="7" key="1">
    <citation type="journal article" date="2017" name="Genome Announc.">
        <title>Genome sequences of Cyberlindnera fabianii 65, Pichia kudriavzevii 129, and Saccharomyces cerevisiae 131 isolated from fermented masau fruits in Zimbabwe.</title>
        <authorList>
            <person name="van Rijswijck I.M.H."/>
            <person name="Derks M.F.L."/>
            <person name="Abee T."/>
            <person name="de Ridder D."/>
            <person name="Smid E.J."/>
        </authorList>
    </citation>
    <scope>NUCLEOTIDE SEQUENCE [LARGE SCALE GENOMIC DNA]</scope>
    <source>
        <strain evidence="7">65</strain>
    </source>
</reference>
<feature type="compositionally biased region" description="Polar residues" evidence="2">
    <location>
        <begin position="230"/>
        <end position="241"/>
    </location>
</feature>
<evidence type="ECO:0000313" key="7">
    <source>
        <dbReference type="Proteomes" id="UP000189513"/>
    </source>
</evidence>
<evidence type="ECO:0000259" key="5">
    <source>
        <dbReference type="PROSITE" id="PS50219"/>
    </source>
</evidence>
<dbReference type="PROSITE" id="PS50003">
    <property type="entry name" value="PH_DOMAIN"/>
    <property type="match status" value="1"/>
</dbReference>
<feature type="compositionally biased region" description="Polar residues" evidence="2">
    <location>
        <begin position="273"/>
        <end position="286"/>
    </location>
</feature>
<keyword evidence="1" id="KW-0344">Guanine-nucleotide releasing factor</keyword>
<dbReference type="SUPFAM" id="SSF50729">
    <property type="entry name" value="PH domain-like"/>
    <property type="match status" value="1"/>
</dbReference>
<protein>
    <submittedName>
        <fullName evidence="6">Rho1 guanine nucleotide exchange factor TUS1</fullName>
    </submittedName>
</protein>
<dbReference type="InterPro" id="IPR011993">
    <property type="entry name" value="PH-like_dom_sf"/>
</dbReference>
<dbReference type="Pfam" id="PF00780">
    <property type="entry name" value="CNH"/>
    <property type="match status" value="1"/>
</dbReference>
<dbReference type="Pfam" id="PF00169">
    <property type="entry name" value="PH"/>
    <property type="match status" value="1"/>
</dbReference>
<dbReference type="Gene3D" id="1.20.900.10">
    <property type="entry name" value="Dbl homology (DH) domain"/>
    <property type="match status" value="1"/>
</dbReference>
<feature type="compositionally biased region" description="Pro residues" evidence="2">
    <location>
        <begin position="74"/>
        <end position="88"/>
    </location>
</feature>
<evidence type="ECO:0000313" key="6">
    <source>
        <dbReference type="EMBL" id="ONH65430.1"/>
    </source>
</evidence>